<feature type="transmembrane region" description="Helical" evidence="11">
    <location>
        <begin position="260"/>
        <end position="283"/>
    </location>
</feature>
<dbReference type="SUPFAM" id="SSF81901">
    <property type="entry name" value="HCP-like"/>
    <property type="match status" value="1"/>
</dbReference>
<dbReference type="SUPFAM" id="SSF48452">
    <property type="entry name" value="TPR-like"/>
    <property type="match status" value="5"/>
</dbReference>
<keyword evidence="2" id="KW-1003">Cell membrane</keyword>
<keyword evidence="13" id="KW-1185">Reference proteome</keyword>
<organism evidence="12 13">
    <name type="scientific">Aeoliella straminimaris</name>
    <dbReference type="NCBI Taxonomy" id="2954799"/>
    <lineage>
        <taxon>Bacteria</taxon>
        <taxon>Pseudomonadati</taxon>
        <taxon>Planctomycetota</taxon>
        <taxon>Planctomycetia</taxon>
        <taxon>Pirellulales</taxon>
        <taxon>Lacipirellulaceae</taxon>
        <taxon>Aeoliella</taxon>
    </lineage>
</organism>
<feature type="transmembrane region" description="Helical" evidence="11">
    <location>
        <begin position="194"/>
        <end position="212"/>
    </location>
</feature>
<feature type="repeat" description="TPR" evidence="10">
    <location>
        <begin position="720"/>
        <end position="753"/>
    </location>
</feature>
<accession>A0A9X2FJR4</accession>
<dbReference type="InterPro" id="IPR013426">
    <property type="entry name" value="EpsH-like"/>
</dbReference>
<evidence type="ECO:0000256" key="2">
    <source>
        <dbReference type="ARBA" id="ARBA00022475"/>
    </source>
</evidence>
<evidence type="ECO:0000256" key="7">
    <source>
        <dbReference type="ARBA" id="ARBA00022803"/>
    </source>
</evidence>
<keyword evidence="4 11" id="KW-0812">Transmembrane</keyword>
<dbReference type="EC" id="3.4.22.-" evidence="12"/>
<dbReference type="SMART" id="SM00028">
    <property type="entry name" value="TPR"/>
    <property type="match status" value="10"/>
</dbReference>
<dbReference type="PANTHER" id="PTHR45586">
    <property type="entry name" value="TPR REPEAT-CONTAINING PROTEIN PA4667"/>
    <property type="match status" value="1"/>
</dbReference>
<evidence type="ECO:0000256" key="1">
    <source>
        <dbReference type="ARBA" id="ARBA00004651"/>
    </source>
</evidence>
<dbReference type="InterPro" id="IPR051012">
    <property type="entry name" value="CellSynth/LPSAsmb/PSIAsmb"/>
</dbReference>
<keyword evidence="3" id="KW-0645">Protease</keyword>
<dbReference type="RefSeq" id="WP_252856070.1">
    <property type="nucleotide sequence ID" value="NZ_JAMXLR010000092.1"/>
</dbReference>
<evidence type="ECO:0000256" key="6">
    <source>
        <dbReference type="ARBA" id="ARBA00022801"/>
    </source>
</evidence>
<dbReference type="InterPro" id="IPR011990">
    <property type="entry name" value="TPR-like_helical_dom_sf"/>
</dbReference>
<comment type="subcellular location">
    <subcellularLocation>
        <location evidence="1">Cell membrane</location>
        <topology evidence="1">Multi-pass membrane protein</topology>
    </subcellularLocation>
</comment>
<evidence type="ECO:0000256" key="10">
    <source>
        <dbReference type="PROSITE-ProRule" id="PRU00339"/>
    </source>
</evidence>
<proteinExistence type="predicted"/>
<feature type="transmembrane region" description="Helical" evidence="11">
    <location>
        <begin position="219"/>
        <end position="240"/>
    </location>
</feature>
<dbReference type="EMBL" id="JAMXLR010000092">
    <property type="protein sequence ID" value="MCO6047746.1"/>
    <property type="molecule type" value="Genomic_DNA"/>
</dbReference>
<dbReference type="Pfam" id="PF09721">
    <property type="entry name" value="Exosortase_EpsH"/>
    <property type="match status" value="1"/>
</dbReference>
<sequence>MSKAEHQHSSRHSNTTPQIVAGLLLIIGLWAYWPTLVRIVGSWNSDPDYSHGYLVVPLALFFLWLRRQQRPSLELGFHPAWLGLIVVAAVLRYIAGRFYLPEIDAWSIPLWLGGVVGCLWGWPALRWAWPSLVFLWFATPLPGTVALALSNPLQRVAAELSGIALQICGLPAIVEGTTILLGEETLEVERACSGLRMFYGITALAFASIVIMRPGWLKSIAIVLAIAPVAVLMNVLRITVTGVLNYSYPDAGIDAIVHDWSGILVLPLAMLVFLGLIVLFDRIGNSWKEDPRRTAPWLIGGVVGCIVLVLLGTWRYRAQYDQSLAILSDKAKEYEEAGDLPKAIEYLNRYTLARPDEIEQQVKLADLFSQAAQSRGEKLRAVELLKTAYQVDPTQRKLGRKALDLALETESFDAAFSLVDQLLKAPKDDATELKRKRADVLLAYLYSSAGERQLKYTWDDVAAALKESIDLPDYPVPHARALAVITRENLTKPEAAEREAYADGVMKKLLEDRGEDTEAFVARYRYGMDYGNEENGFDPAADLESALKFRENATAKARAQALTLAAGRIRATDPETAKKYLEEAVGADPTAIQAYLAWAELLRVTADDPEAGLQAAVDIMQEALAANGNEPLPLVFGLAELLAEQGQKAEAQEVLEPIREHLDGINDPALRGYVKMELATVEAVITDLDGNTAVAVDQLRASLKGPDAFVATAKYPQEFSAAWRRLAGWYSKLGRGIEAADAWKQLLRVSPDSSVARVELARTALAAGDLETAKAAARERVTRNSDSGAAWVALARVLLAEQLAEAPDRRSFAAVESALKKASTLQPPPASFLSVLVDLQRAQGRQQQAIKAIQQTLEKEPASTGAWRMLASLQLETGELDDAADSIEQFAAHGGAAVAVAALRANLSVAKGDNKLALEQLESSRVNATEDDRVNLALLSAALHRQLGNNQEAEAVLAQAYEEAPKDLRVLENLAQLALISKQWDRLAKLEGALKKTEGDDGSRWKAFRGMRWLMSGEELSGQQFNQLAEYARDVQQARPRSALGPYLLAQVAVRRGNRELATKELEKAWQLGLQDAGSAQQILELLTASGDTEAVKRFASQLGDLSLSSPGVYDQVLPLLLNSSQRDAALQRAKEWADQGDAGDHIRLGRALLIDANATDDADARQARLAEAEAAFRKALELAPGDLQPWLTLYAFLLETQQQEKASKLLDRLQSDSQLEPLPRELALAQLSTVSGQPSKAVHRYLAACKLASDDSTDNKSKALSQAAAYFSRSSPPFAIRLAREANKANADSANTKFLLAGLLGSTGEEDKLDEAIEIVKDAPDQPPGVAQRKQRLKAQLLGARGNEEEDDVVLAIRSLEQIPQPMAADQRALAELYEKDDRLADAYDLWDRLAKMRPASISDHIRFLQFWQEHYQAEGQFSGRAKEVVVQLGRLDGGLVEQLRWQLRINADEEGVVAEDLAAELLRRYWNSPRVQQVLSNPQQAASLFAGVIGILLDEEQWAALEKLVQQPPTPAIPPALASRLLANVLVVRSERTPEEVDRAERLLDATIQANPKDIDLLRDAADLASIVGHKDRAEGFYKKVLAVQPSNAAVSNNLVSLWMEDPDKIDAATAQLESSLQEHPDDASLHDTKGQLLFLQGNAAGALEEIDAAIQLDPAAATTYLHRCLVLSELGRSEEAEEALLTALVLGIEGQPKLPTDQRWLTEMRKRHKL</sequence>
<dbReference type="NCBIfam" id="TIGR02602">
    <property type="entry name" value="8TM_EpsH"/>
    <property type="match status" value="1"/>
</dbReference>
<evidence type="ECO:0000256" key="3">
    <source>
        <dbReference type="ARBA" id="ARBA00022670"/>
    </source>
</evidence>
<dbReference type="InterPro" id="IPR026392">
    <property type="entry name" value="Exo/Archaeosortase_dom"/>
</dbReference>
<evidence type="ECO:0000256" key="11">
    <source>
        <dbReference type="SAM" id="Phobius"/>
    </source>
</evidence>
<dbReference type="GO" id="GO:0006508">
    <property type="term" value="P:proteolysis"/>
    <property type="evidence" value="ECO:0007669"/>
    <property type="project" value="UniProtKB-KW"/>
</dbReference>
<dbReference type="PANTHER" id="PTHR45586:SF1">
    <property type="entry name" value="LIPOPOLYSACCHARIDE ASSEMBLY PROTEIN B"/>
    <property type="match status" value="1"/>
</dbReference>
<evidence type="ECO:0000256" key="5">
    <source>
        <dbReference type="ARBA" id="ARBA00022737"/>
    </source>
</evidence>
<comment type="caution">
    <text evidence="12">The sequence shown here is derived from an EMBL/GenBank/DDBJ whole genome shotgun (WGS) entry which is preliminary data.</text>
</comment>
<keyword evidence="5" id="KW-0677">Repeat</keyword>
<feature type="transmembrane region" description="Helical" evidence="11">
    <location>
        <begin position="77"/>
        <end position="94"/>
    </location>
</feature>
<feature type="transmembrane region" description="Helical" evidence="11">
    <location>
        <begin position="295"/>
        <end position="314"/>
    </location>
</feature>
<reference evidence="12" key="1">
    <citation type="submission" date="2022-06" db="EMBL/GenBank/DDBJ databases">
        <title>Aeoliella straminimaris, a novel planctomycete from sediments.</title>
        <authorList>
            <person name="Vitorino I.R."/>
            <person name="Lage O.M."/>
        </authorList>
    </citation>
    <scope>NUCLEOTIDE SEQUENCE</scope>
    <source>
        <strain evidence="12">ICT_H6.2</strain>
    </source>
</reference>
<name>A0A9X2FJR4_9BACT</name>
<dbReference type="InterPro" id="IPR019734">
    <property type="entry name" value="TPR_rpt"/>
</dbReference>
<evidence type="ECO:0000256" key="8">
    <source>
        <dbReference type="ARBA" id="ARBA00022989"/>
    </source>
</evidence>
<dbReference type="Gene3D" id="1.25.40.10">
    <property type="entry name" value="Tetratricopeptide repeat domain"/>
    <property type="match status" value="5"/>
</dbReference>
<keyword evidence="9 11" id="KW-0472">Membrane</keyword>
<feature type="transmembrane region" description="Helical" evidence="11">
    <location>
        <begin position="49"/>
        <end position="65"/>
    </location>
</feature>
<evidence type="ECO:0000313" key="13">
    <source>
        <dbReference type="Proteomes" id="UP001155241"/>
    </source>
</evidence>
<dbReference type="GO" id="GO:0008233">
    <property type="term" value="F:peptidase activity"/>
    <property type="evidence" value="ECO:0007669"/>
    <property type="project" value="UniProtKB-KW"/>
</dbReference>
<evidence type="ECO:0000256" key="9">
    <source>
        <dbReference type="ARBA" id="ARBA00023136"/>
    </source>
</evidence>
<dbReference type="PROSITE" id="PS50005">
    <property type="entry name" value="TPR"/>
    <property type="match status" value="1"/>
</dbReference>
<keyword evidence="8 11" id="KW-1133">Transmembrane helix</keyword>
<gene>
    <name evidence="12" type="primary">xrt</name>
    <name evidence="12" type="ORF">NG895_27905</name>
</gene>
<evidence type="ECO:0000313" key="12">
    <source>
        <dbReference type="EMBL" id="MCO6047746.1"/>
    </source>
</evidence>
<feature type="transmembrane region" description="Helical" evidence="11">
    <location>
        <begin position="128"/>
        <end position="149"/>
    </location>
</feature>
<feature type="transmembrane region" description="Helical" evidence="11">
    <location>
        <begin position="19"/>
        <end position="37"/>
    </location>
</feature>
<keyword evidence="6 12" id="KW-0378">Hydrolase</keyword>
<evidence type="ECO:0000256" key="4">
    <source>
        <dbReference type="ARBA" id="ARBA00022692"/>
    </source>
</evidence>
<dbReference type="InterPro" id="IPR019127">
    <property type="entry name" value="Exosortase"/>
</dbReference>
<dbReference type="Proteomes" id="UP001155241">
    <property type="component" value="Unassembled WGS sequence"/>
</dbReference>
<protein>
    <submittedName>
        <fullName evidence="12">Exosortase</fullName>
        <ecNumber evidence="12">3.4.22.-</ecNumber>
    </submittedName>
</protein>
<dbReference type="NCBIfam" id="TIGR04178">
    <property type="entry name" value="exo_archaeo"/>
    <property type="match status" value="1"/>
</dbReference>
<feature type="transmembrane region" description="Helical" evidence="11">
    <location>
        <begin position="106"/>
        <end position="122"/>
    </location>
</feature>
<keyword evidence="7 10" id="KW-0802">TPR repeat</keyword>
<dbReference type="GO" id="GO:0005886">
    <property type="term" value="C:plasma membrane"/>
    <property type="evidence" value="ECO:0007669"/>
    <property type="project" value="UniProtKB-SubCell"/>
</dbReference>